<comment type="catalytic activity">
    <reaction evidence="1 7">
        <text>Cleavage of hydrophobic, N-terminal signal or leader sequences from secreted and periplasmic proteins.</text>
        <dbReference type="EC" id="3.4.21.89"/>
    </reaction>
</comment>
<gene>
    <name evidence="9" type="primary">lepB</name>
    <name evidence="9" type="ORF">FHQ18_08360</name>
</gene>
<dbReference type="InterPro" id="IPR019758">
    <property type="entry name" value="Pept_S26A_signal_pept_1_CS"/>
</dbReference>
<keyword evidence="5 7" id="KW-0378">Hydrolase</keyword>
<feature type="domain" description="Peptidase S26" evidence="8">
    <location>
        <begin position="12"/>
        <end position="174"/>
    </location>
</feature>
<evidence type="ECO:0000256" key="1">
    <source>
        <dbReference type="ARBA" id="ARBA00000677"/>
    </source>
</evidence>
<evidence type="ECO:0000313" key="10">
    <source>
        <dbReference type="Proteomes" id="UP000322876"/>
    </source>
</evidence>
<dbReference type="PROSITE" id="PS00761">
    <property type="entry name" value="SPASE_I_3"/>
    <property type="match status" value="1"/>
</dbReference>
<dbReference type="InterPro" id="IPR000223">
    <property type="entry name" value="Pept_S26A_signal_pept_1"/>
</dbReference>
<keyword evidence="10" id="KW-1185">Reference proteome</keyword>
<dbReference type="OrthoDB" id="9802919at2"/>
<dbReference type="EMBL" id="VFJB01000006">
    <property type="protein sequence ID" value="KAA0257744.1"/>
    <property type="molecule type" value="Genomic_DNA"/>
</dbReference>
<dbReference type="PRINTS" id="PR00727">
    <property type="entry name" value="LEADERPTASE"/>
</dbReference>
<evidence type="ECO:0000256" key="5">
    <source>
        <dbReference type="ARBA" id="ARBA00022801"/>
    </source>
</evidence>
<evidence type="ECO:0000259" key="8">
    <source>
        <dbReference type="Pfam" id="PF10502"/>
    </source>
</evidence>
<comment type="caution">
    <text evidence="9">The sequence shown here is derived from an EMBL/GenBank/DDBJ whole genome shotgun (WGS) entry which is preliminary data.</text>
</comment>
<dbReference type="GO" id="GO:0004252">
    <property type="term" value="F:serine-type endopeptidase activity"/>
    <property type="evidence" value="ECO:0007669"/>
    <property type="project" value="InterPro"/>
</dbReference>
<protein>
    <recommendedName>
        <fullName evidence="4 7">Signal peptidase I</fullName>
        <ecNumber evidence="3 7">3.4.21.89</ecNumber>
    </recommendedName>
</protein>
<dbReference type="Gene3D" id="2.10.109.10">
    <property type="entry name" value="Umud Fragment, subunit A"/>
    <property type="match status" value="1"/>
</dbReference>
<dbReference type="InterPro" id="IPR019533">
    <property type="entry name" value="Peptidase_S26"/>
</dbReference>
<dbReference type="CDD" id="cd06530">
    <property type="entry name" value="S26_SPase_I"/>
    <property type="match status" value="1"/>
</dbReference>
<evidence type="ECO:0000256" key="7">
    <source>
        <dbReference type="RuleBase" id="RU362042"/>
    </source>
</evidence>
<dbReference type="PROSITE" id="PS00760">
    <property type="entry name" value="SPASE_I_2"/>
    <property type="match status" value="1"/>
</dbReference>
<evidence type="ECO:0000256" key="3">
    <source>
        <dbReference type="ARBA" id="ARBA00013208"/>
    </source>
</evidence>
<dbReference type="AlphaFoldDB" id="A0A5A8F2Q5"/>
<reference evidence="9 10" key="1">
    <citation type="submission" date="2019-06" db="EMBL/GenBank/DDBJ databases">
        <title>Genomic insights into carbon and energy metabolism of Deferribacter autotrophicus revealed new metabolic traits in the phylum Deferribacteres.</title>
        <authorList>
            <person name="Slobodkin A.I."/>
            <person name="Slobodkina G.B."/>
            <person name="Allioux M."/>
            <person name="Alain K."/>
            <person name="Jebbar M."/>
            <person name="Shadrin V."/>
            <person name="Kublanov I.V."/>
            <person name="Toshchakov S.V."/>
            <person name="Bonch-Osmolovskaya E.A."/>
        </authorList>
    </citation>
    <scope>NUCLEOTIDE SEQUENCE [LARGE SCALE GENOMIC DNA]</scope>
    <source>
        <strain evidence="9 10">SL50</strain>
    </source>
</reference>
<dbReference type="NCBIfam" id="TIGR02227">
    <property type="entry name" value="sigpep_I_bact"/>
    <property type="match status" value="1"/>
</dbReference>
<accession>A0A5A8F2Q5</accession>
<keyword evidence="7" id="KW-0645">Protease</keyword>
<comment type="similarity">
    <text evidence="2 7">Belongs to the peptidase S26 family.</text>
</comment>
<feature type="active site" evidence="6">
    <location>
        <position position="84"/>
    </location>
</feature>
<dbReference type="Pfam" id="PF10502">
    <property type="entry name" value="Peptidase_S26"/>
    <property type="match status" value="1"/>
</dbReference>
<sequence>MSNEVKKNKFKDTIDSLVVAFVIAMIIRAFVVQAYKIPSGSMLNTLLIGDHILVNKLAYTFSKPKRGDIVVFEWPVEPSKDFIKRVIGVPGDKIQIINKELYVNDKKVKEPYVIHTSGFTLPGNFTPRDNTPAFVVPEGFYFVMGDNRDSSYDSRYWGFVAEDKIKGKAWIIYWSWKFSGGFELRLNRILKTIH</sequence>
<proteinExistence type="inferred from homology"/>
<dbReference type="GO" id="GO:0009003">
    <property type="term" value="F:signal peptidase activity"/>
    <property type="evidence" value="ECO:0007669"/>
    <property type="project" value="UniProtKB-EC"/>
</dbReference>
<evidence type="ECO:0000256" key="4">
    <source>
        <dbReference type="ARBA" id="ARBA00019232"/>
    </source>
</evidence>
<dbReference type="PANTHER" id="PTHR43390">
    <property type="entry name" value="SIGNAL PEPTIDASE I"/>
    <property type="match status" value="1"/>
</dbReference>
<comment type="subcellular location">
    <subcellularLocation>
        <location evidence="7">Membrane</location>
        <topology evidence="7">Single-pass type II membrane protein</topology>
    </subcellularLocation>
</comment>
<evidence type="ECO:0000313" key="9">
    <source>
        <dbReference type="EMBL" id="KAA0257744.1"/>
    </source>
</evidence>
<evidence type="ECO:0000256" key="6">
    <source>
        <dbReference type="PIRSR" id="PIRSR600223-1"/>
    </source>
</evidence>
<feature type="active site" evidence="6">
    <location>
        <position position="41"/>
    </location>
</feature>
<dbReference type="InterPro" id="IPR019757">
    <property type="entry name" value="Pept_S26A_signal_pept_1_Lys-AS"/>
</dbReference>
<dbReference type="SUPFAM" id="SSF51306">
    <property type="entry name" value="LexA/Signal peptidase"/>
    <property type="match status" value="1"/>
</dbReference>
<name>A0A5A8F2Q5_9BACT</name>
<dbReference type="GO" id="GO:0006465">
    <property type="term" value="P:signal peptide processing"/>
    <property type="evidence" value="ECO:0007669"/>
    <property type="project" value="InterPro"/>
</dbReference>
<dbReference type="GO" id="GO:0016020">
    <property type="term" value="C:membrane"/>
    <property type="evidence" value="ECO:0007669"/>
    <property type="project" value="UniProtKB-SubCell"/>
</dbReference>
<dbReference type="Proteomes" id="UP000322876">
    <property type="component" value="Unassembled WGS sequence"/>
</dbReference>
<evidence type="ECO:0000256" key="2">
    <source>
        <dbReference type="ARBA" id="ARBA00009370"/>
    </source>
</evidence>
<dbReference type="PANTHER" id="PTHR43390:SF1">
    <property type="entry name" value="CHLOROPLAST PROCESSING PEPTIDASE"/>
    <property type="match status" value="1"/>
</dbReference>
<dbReference type="RefSeq" id="WP_149266717.1">
    <property type="nucleotide sequence ID" value="NZ_VFJB01000006.1"/>
</dbReference>
<dbReference type="EC" id="3.4.21.89" evidence="3 7"/>
<organism evidence="9 10">
    <name type="scientific">Deferribacter autotrophicus</name>
    <dbReference type="NCBI Taxonomy" id="500465"/>
    <lineage>
        <taxon>Bacteria</taxon>
        <taxon>Pseudomonadati</taxon>
        <taxon>Deferribacterota</taxon>
        <taxon>Deferribacteres</taxon>
        <taxon>Deferribacterales</taxon>
        <taxon>Deferribacteraceae</taxon>
        <taxon>Deferribacter</taxon>
    </lineage>
</organism>
<dbReference type="InterPro" id="IPR036286">
    <property type="entry name" value="LexA/Signal_pep-like_sf"/>
</dbReference>